<keyword evidence="1" id="KW-0472">Membrane</keyword>
<dbReference type="PANTHER" id="PTHR34391">
    <property type="entry name" value="UPF0658 GOLGI APPARATUS MEMBRANE PROTEIN C1952.10C-RELATED"/>
    <property type="match status" value="1"/>
</dbReference>
<proteinExistence type="predicted"/>
<evidence type="ECO:0000313" key="3">
    <source>
        <dbReference type="Proteomes" id="UP000646827"/>
    </source>
</evidence>
<feature type="transmembrane region" description="Helical" evidence="1">
    <location>
        <begin position="301"/>
        <end position="327"/>
    </location>
</feature>
<evidence type="ECO:0000313" key="2">
    <source>
        <dbReference type="EMBL" id="KAG2216870.1"/>
    </source>
</evidence>
<comment type="caution">
    <text evidence="2">The sequence shown here is derived from an EMBL/GenBank/DDBJ whole genome shotgun (WGS) entry which is preliminary data.</text>
</comment>
<reference evidence="2 3" key="1">
    <citation type="submission" date="2020-12" db="EMBL/GenBank/DDBJ databases">
        <title>Metabolic potential, ecology and presence of endohyphal bacteria is reflected in genomic diversity of Mucoromycotina.</title>
        <authorList>
            <person name="Muszewska A."/>
            <person name="Okrasinska A."/>
            <person name="Steczkiewicz K."/>
            <person name="Drgas O."/>
            <person name="Orlowska M."/>
            <person name="Perlinska-Lenart U."/>
            <person name="Aleksandrzak-Piekarczyk T."/>
            <person name="Szatraj K."/>
            <person name="Zielenkiewicz U."/>
            <person name="Pilsyk S."/>
            <person name="Malc E."/>
            <person name="Mieczkowski P."/>
            <person name="Kruszewska J.S."/>
            <person name="Biernat P."/>
            <person name="Pawlowska J."/>
        </authorList>
    </citation>
    <scope>NUCLEOTIDE SEQUENCE [LARGE SCALE GENOMIC DNA]</scope>
    <source>
        <strain evidence="2 3">CBS 142.35</strain>
    </source>
</reference>
<protein>
    <submittedName>
        <fullName evidence="2">Uncharacterized protein</fullName>
    </submittedName>
</protein>
<sequence length="356" mass="41089">MSTENFVGSTFESDQPRKLYDYPQQERSTETRFHFLTISKHSTYFVLTAIFEAAVVIALESVIFAKFINSDYKKSIGQGIPVYLMIFIICQVYQIGIAWDAVRMQNTIQVIAFILLNMCCLIYSGFQFQQLQEAMDQDTENSEKDVEHLKYLITRLLIVNVVIIGVCELIYLYLGARLYQEFGWRIYKKIGADPIIRNMYRWYQILLTILKIDMFFFLGYSIQYLVLVLHSGDVEFPLTIIALPLICLFLILAVYAVRHESKPLVIIFFVGLAAGCAYFIFKIVRMYTPSEITKYKNVLKFLTFFASVSLALLVLTIINAGVCWSNFNKGLKQHLLRDRTETALTQNPGDRTLSLD</sequence>
<dbReference type="AlphaFoldDB" id="A0A8H7RUF4"/>
<dbReference type="OrthoDB" id="2448307at2759"/>
<gene>
    <name evidence="2" type="ORF">INT45_009401</name>
</gene>
<keyword evidence="3" id="KW-1185">Reference proteome</keyword>
<dbReference type="PANTHER" id="PTHR34391:SF1">
    <property type="entry name" value="UPF0658 GOLGI APPARATUS MEMBRANE PROTEIN C1952.10C-RELATED"/>
    <property type="match status" value="1"/>
</dbReference>
<name>A0A8H7RUF4_9FUNG</name>
<dbReference type="EMBL" id="JAEPRB010000350">
    <property type="protein sequence ID" value="KAG2216870.1"/>
    <property type="molecule type" value="Genomic_DNA"/>
</dbReference>
<feature type="transmembrane region" description="Helical" evidence="1">
    <location>
        <begin position="264"/>
        <end position="281"/>
    </location>
</feature>
<feature type="transmembrane region" description="Helical" evidence="1">
    <location>
        <begin position="80"/>
        <end position="99"/>
    </location>
</feature>
<accession>A0A8H7RUF4</accession>
<feature type="transmembrane region" description="Helical" evidence="1">
    <location>
        <begin position="238"/>
        <end position="257"/>
    </location>
</feature>
<dbReference type="InterPro" id="IPR040410">
    <property type="entry name" value="UPF0658_Golgi"/>
</dbReference>
<keyword evidence="1" id="KW-1133">Transmembrane helix</keyword>
<evidence type="ECO:0000256" key="1">
    <source>
        <dbReference type="SAM" id="Phobius"/>
    </source>
</evidence>
<dbReference type="Proteomes" id="UP000646827">
    <property type="component" value="Unassembled WGS sequence"/>
</dbReference>
<keyword evidence="1" id="KW-0812">Transmembrane</keyword>
<dbReference type="GO" id="GO:0005794">
    <property type="term" value="C:Golgi apparatus"/>
    <property type="evidence" value="ECO:0007669"/>
    <property type="project" value="TreeGrafter"/>
</dbReference>
<feature type="transmembrane region" description="Helical" evidence="1">
    <location>
        <begin position="205"/>
        <end position="226"/>
    </location>
</feature>
<feature type="transmembrane region" description="Helical" evidence="1">
    <location>
        <begin position="151"/>
        <end position="174"/>
    </location>
</feature>
<feature type="transmembrane region" description="Helical" evidence="1">
    <location>
        <begin position="44"/>
        <end position="68"/>
    </location>
</feature>
<organism evidence="2 3">
    <name type="scientific">Circinella minor</name>
    <dbReference type="NCBI Taxonomy" id="1195481"/>
    <lineage>
        <taxon>Eukaryota</taxon>
        <taxon>Fungi</taxon>
        <taxon>Fungi incertae sedis</taxon>
        <taxon>Mucoromycota</taxon>
        <taxon>Mucoromycotina</taxon>
        <taxon>Mucoromycetes</taxon>
        <taxon>Mucorales</taxon>
        <taxon>Lichtheimiaceae</taxon>
        <taxon>Circinella</taxon>
    </lineage>
</organism>
<feature type="transmembrane region" description="Helical" evidence="1">
    <location>
        <begin position="111"/>
        <end position="131"/>
    </location>
</feature>